<evidence type="ECO:0000313" key="3">
    <source>
        <dbReference type="Proteomes" id="UP001366060"/>
    </source>
</evidence>
<comment type="caution">
    <text evidence="2">The sequence shown here is derived from an EMBL/GenBank/DDBJ whole genome shotgun (WGS) entry which is preliminary data.</text>
</comment>
<name>A0ABU9HF13_9GAMM</name>
<reference evidence="2 3" key="1">
    <citation type="submission" date="2024-02" db="EMBL/GenBank/DDBJ databases">
        <title>Bacteria isolated from the canopy kelp, Nereocystis luetkeana.</title>
        <authorList>
            <person name="Pfister C.A."/>
            <person name="Younker I.T."/>
            <person name="Light S.H."/>
        </authorList>
    </citation>
    <scope>NUCLEOTIDE SEQUENCE [LARGE SCALE GENOMIC DNA]</scope>
    <source>
        <strain evidence="2 3">TI.2.07</strain>
    </source>
</reference>
<evidence type="ECO:0000256" key="1">
    <source>
        <dbReference type="SAM" id="MobiDB-lite"/>
    </source>
</evidence>
<evidence type="ECO:0000313" key="2">
    <source>
        <dbReference type="EMBL" id="MEL0660308.1"/>
    </source>
</evidence>
<accession>A0ABU9HF13</accession>
<dbReference type="Gene3D" id="3.10.20.90">
    <property type="entry name" value="Phosphatidylinositol 3-kinase Catalytic Subunit, Chain A, domain 1"/>
    <property type="match status" value="3"/>
</dbReference>
<dbReference type="Pfam" id="PF17963">
    <property type="entry name" value="Big_9"/>
    <property type="match status" value="1"/>
</dbReference>
<sequence>MAEQNNPVNESKDTDVELTTEQLNQAKEQLNQSGEALTSAEPQFPPLVDDETVNSDAAKPNVPESAAPGDINPDIDVNDLEAILALGEEVFDLDIETAAGEESGGGFTLVDFERDAEETIATTNFQTTGLDDDASPIVTFTDDSLNNINATADGVIDNSVPTLTITSSNDFTEDDGSAVEGAVVSTFETTDEDGDDVTVTLSDTINYEIVGNTVVLTEAGAALVNSGEELPAYTLTVNDGTADGDTVSDDPSVTIVNDTPTITITSSNDFTENDGSAVEGAVVSTFETTDEDGDDVTVTLSDTINYEIVGNTVVLTEAGAALVNSGEELPAYTLTVNDGTADGDTVSDDPSVTTVNDIPTIAITSSNDFTEDDGSAVEGAVVSTFETTDEDGDDVTVTLSDTINYEIVGNTVVLTEAGAALVNNGEELPAYTLTVNDSTADGDTVSDDPSVTTVDDPTIVTSDTATTSEDTSVTIDVLANDTDVDGVVSAVASVTDGENGTVTINDDGTVTYTPNSDYNGTDTFTYTNEDGTTETVTVTVDAVADDTVVAADNATTDEDT</sequence>
<dbReference type="NCBIfam" id="TIGR01965">
    <property type="entry name" value="VCBS_repeat"/>
    <property type="match status" value="1"/>
</dbReference>
<organism evidence="2 3">
    <name type="scientific">Psychromonas arctica</name>
    <dbReference type="NCBI Taxonomy" id="168275"/>
    <lineage>
        <taxon>Bacteria</taxon>
        <taxon>Pseudomonadati</taxon>
        <taxon>Pseudomonadota</taxon>
        <taxon>Gammaproteobacteria</taxon>
        <taxon>Alteromonadales</taxon>
        <taxon>Psychromonadaceae</taxon>
        <taxon>Psychromonas</taxon>
    </lineage>
</organism>
<gene>
    <name evidence="2" type="ORF">V6255_14310</name>
</gene>
<keyword evidence="3" id="KW-1185">Reference proteome</keyword>
<dbReference type="EMBL" id="JBAKBA010000039">
    <property type="protein sequence ID" value="MEL0660308.1"/>
    <property type="molecule type" value="Genomic_DNA"/>
</dbReference>
<dbReference type="RefSeq" id="WP_341628772.1">
    <property type="nucleotide sequence ID" value="NZ_JBAKBA010000039.1"/>
</dbReference>
<feature type="non-terminal residue" evidence="2">
    <location>
        <position position="560"/>
    </location>
</feature>
<feature type="region of interest" description="Disordered" evidence="1">
    <location>
        <begin position="1"/>
        <end position="73"/>
    </location>
</feature>
<dbReference type="InterPro" id="IPR010221">
    <property type="entry name" value="VCBS_dom"/>
</dbReference>
<dbReference type="Gene3D" id="2.60.40.2810">
    <property type="match status" value="1"/>
</dbReference>
<proteinExistence type="predicted"/>
<protein>
    <submittedName>
        <fullName evidence="2">Ig-like domain-containing protein</fullName>
    </submittedName>
</protein>
<dbReference type="Proteomes" id="UP001366060">
    <property type="component" value="Unassembled WGS sequence"/>
</dbReference>
<feature type="compositionally biased region" description="Polar residues" evidence="1">
    <location>
        <begin position="17"/>
        <end position="36"/>
    </location>
</feature>